<name>A0A5J4UYL7_9EUKA</name>
<evidence type="ECO:0000256" key="2">
    <source>
        <dbReference type="PROSITE-ProRule" id="PRU00176"/>
    </source>
</evidence>
<comment type="caution">
    <text evidence="6">The sequence shown here is derived from an EMBL/GenBank/DDBJ whole genome shotgun (WGS) entry which is preliminary data.</text>
</comment>
<feature type="domain" description="RRM" evidence="5">
    <location>
        <begin position="50"/>
        <end position="133"/>
    </location>
</feature>
<dbReference type="GO" id="GO:0005634">
    <property type="term" value="C:nucleus"/>
    <property type="evidence" value="ECO:0007669"/>
    <property type="project" value="TreeGrafter"/>
</dbReference>
<keyword evidence="1 2" id="KW-0694">RNA-binding</keyword>
<evidence type="ECO:0000259" key="5">
    <source>
        <dbReference type="PROSITE" id="PS50102"/>
    </source>
</evidence>
<organism evidence="6 7">
    <name type="scientific">Streblomastix strix</name>
    <dbReference type="NCBI Taxonomy" id="222440"/>
    <lineage>
        <taxon>Eukaryota</taxon>
        <taxon>Metamonada</taxon>
        <taxon>Preaxostyla</taxon>
        <taxon>Oxymonadida</taxon>
        <taxon>Streblomastigidae</taxon>
        <taxon>Streblomastix</taxon>
    </lineage>
</organism>
<evidence type="ECO:0000313" key="6">
    <source>
        <dbReference type="EMBL" id="KAA6375457.1"/>
    </source>
</evidence>
<dbReference type="InterPro" id="IPR050502">
    <property type="entry name" value="Euk_RNA-bind_prot"/>
</dbReference>
<dbReference type="SMART" id="SM00360">
    <property type="entry name" value="RRM"/>
    <property type="match status" value="2"/>
</dbReference>
<feature type="domain" description="RRM" evidence="5">
    <location>
        <begin position="199"/>
        <end position="276"/>
    </location>
</feature>
<evidence type="ECO:0000256" key="1">
    <source>
        <dbReference type="ARBA" id="ARBA00022884"/>
    </source>
</evidence>
<dbReference type="EMBL" id="SNRW01011212">
    <property type="protein sequence ID" value="KAA6375457.1"/>
    <property type="molecule type" value="Genomic_DNA"/>
</dbReference>
<dbReference type="Proteomes" id="UP000324800">
    <property type="component" value="Unassembled WGS sequence"/>
</dbReference>
<dbReference type="AlphaFoldDB" id="A0A5J4UYL7"/>
<sequence length="560" mass="64301">MRQSKGFGFANFATPAQALAARDALNGRNIFGEGRAMKITFARVSDEEKAKLYVANLPPNITPQLLRQQFQKYGIRDIWISRPRNISRQGKQIQQGRFAFIVLNDENEVQHAVSEQNNFNLSGWRMKVDRAVSKEDQMNQRSSSSQQSDADKKIDDLERSVRDKERDVHILQDQLKRQRQKLELKEIDLQIQQAGSDASELHVTGLGTQTTSEELLQHFKEFGAVRGYVINNPQTRQSRGYGFVAFLKQEDALNALNELNGSLINDKSINIDQSRNPQKFDYNIDLKKISDNIQQIEQDLAKAEEKVVAAKRELQTAKELPKQGAPDNNQEEELCPILGEILSEVESCECSAEKGHRLCCDCLKESLESDLHGYKLNLRCIVDPTCQAEYDMDLIERILDQRELLRIQELQAMEAGRNLTVTQNVQVRVQQQNFKTEEERKNAEIQEFRNLIVQTMTEALAEVCPKCKRAIIKEAGCNLITCPCRTCFCYNCGIDITVITYSHFNKGSNPCPLNVNDNTRINTDRQRRKARDAAEKFMQTHPRFDKVEERLNEYFKEFLD</sequence>
<keyword evidence="3" id="KW-0175">Coiled coil</keyword>
<evidence type="ECO:0000256" key="3">
    <source>
        <dbReference type="SAM" id="Coils"/>
    </source>
</evidence>
<accession>A0A5J4UYL7</accession>
<reference evidence="6 7" key="1">
    <citation type="submission" date="2019-03" db="EMBL/GenBank/DDBJ databases">
        <title>Single cell metagenomics reveals metabolic interactions within the superorganism composed of flagellate Streblomastix strix and complex community of Bacteroidetes bacteria on its surface.</title>
        <authorList>
            <person name="Treitli S.C."/>
            <person name="Kolisko M."/>
            <person name="Husnik F."/>
            <person name="Keeling P."/>
            <person name="Hampl V."/>
        </authorList>
    </citation>
    <scope>NUCLEOTIDE SEQUENCE [LARGE SCALE GENOMIC DNA]</scope>
    <source>
        <strain evidence="6">ST1C</strain>
    </source>
</reference>
<dbReference type="GO" id="GO:0003729">
    <property type="term" value="F:mRNA binding"/>
    <property type="evidence" value="ECO:0007669"/>
    <property type="project" value="TreeGrafter"/>
</dbReference>
<dbReference type="PROSITE" id="PS50102">
    <property type="entry name" value="RRM"/>
    <property type="match status" value="3"/>
</dbReference>
<dbReference type="Pfam" id="PF26200">
    <property type="entry name" value="Rcat_RNF216"/>
    <property type="match status" value="1"/>
</dbReference>
<dbReference type="InterPro" id="IPR000504">
    <property type="entry name" value="RRM_dom"/>
</dbReference>
<feature type="domain" description="RRM" evidence="5">
    <location>
        <begin position="1"/>
        <end position="44"/>
    </location>
</feature>
<dbReference type="InterPro" id="IPR035979">
    <property type="entry name" value="RBD_domain_sf"/>
</dbReference>
<evidence type="ECO:0000256" key="4">
    <source>
        <dbReference type="SAM" id="MobiDB-lite"/>
    </source>
</evidence>
<dbReference type="SUPFAM" id="SSF54928">
    <property type="entry name" value="RNA-binding domain, RBD"/>
    <property type="match status" value="3"/>
</dbReference>
<dbReference type="CDD" id="cd00590">
    <property type="entry name" value="RRM_SF"/>
    <property type="match status" value="2"/>
</dbReference>
<dbReference type="PANTHER" id="PTHR48025:SF1">
    <property type="entry name" value="RRM DOMAIN-CONTAINING PROTEIN"/>
    <property type="match status" value="1"/>
</dbReference>
<feature type="compositionally biased region" description="Basic and acidic residues" evidence="4">
    <location>
        <begin position="149"/>
        <end position="160"/>
    </location>
</feature>
<protein>
    <recommendedName>
        <fullName evidence="5">RRM domain-containing protein</fullName>
    </recommendedName>
</protein>
<gene>
    <name evidence="6" type="ORF">EZS28_029017</name>
</gene>
<proteinExistence type="predicted"/>
<evidence type="ECO:0000313" key="7">
    <source>
        <dbReference type="Proteomes" id="UP000324800"/>
    </source>
</evidence>
<dbReference type="Pfam" id="PF00076">
    <property type="entry name" value="RRM_1"/>
    <property type="match status" value="3"/>
</dbReference>
<dbReference type="Gene3D" id="1.20.120.1750">
    <property type="match status" value="1"/>
</dbReference>
<feature type="region of interest" description="Disordered" evidence="4">
    <location>
        <begin position="133"/>
        <end position="160"/>
    </location>
</feature>
<dbReference type="Gene3D" id="3.30.70.330">
    <property type="match status" value="3"/>
</dbReference>
<dbReference type="SUPFAM" id="SSF57850">
    <property type="entry name" value="RING/U-box"/>
    <property type="match status" value="1"/>
</dbReference>
<dbReference type="PANTHER" id="PTHR48025">
    <property type="entry name" value="OS02G0815200 PROTEIN"/>
    <property type="match status" value="1"/>
</dbReference>
<dbReference type="OrthoDB" id="439808at2759"/>
<dbReference type="InterPro" id="IPR012677">
    <property type="entry name" value="Nucleotide-bd_a/b_plait_sf"/>
</dbReference>
<feature type="coiled-coil region" evidence="3">
    <location>
        <begin position="286"/>
        <end position="320"/>
    </location>
</feature>